<dbReference type="EMBL" id="LK032258">
    <property type="protein sequence ID" value="CDY30735.1"/>
    <property type="molecule type" value="Genomic_DNA"/>
</dbReference>
<proteinExistence type="predicted"/>
<dbReference type="InterPro" id="IPR013187">
    <property type="entry name" value="F-box-assoc_dom_typ3"/>
</dbReference>
<evidence type="ECO:0000313" key="3">
    <source>
        <dbReference type="EMBL" id="CDY30735.1"/>
    </source>
</evidence>
<dbReference type="AlphaFoldDB" id="A0A078GW91"/>
<dbReference type="PaxDb" id="3708-A0A078GW91"/>
<dbReference type="Proteomes" id="UP001295469">
    <property type="component" value="Chromosome A02"/>
</dbReference>
<dbReference type="NCBIfam" id="TIGR01640">
    <property type="entry name" value="F_box_assoc_1"/>
    <property type="match status" value="1"/>
</dbReference>
<feature type="domain" description="F-box associated beta-propeller type 3" evidence="1">
    <location>
        <begin position="3"/>
        <end position="120"/>
    </location>
</feature>
<evidence type="ECO:0000259" key="1">
    <source>
        <dbReference type="Pfam" id="PF08268"/>
    </source>
</evidence>
<evidence type="ECO:0000313" key="4">
    <source>
        <dbReference type="Proteomes" id="UP000028999"/>
    </source>
</evidence>
<accession>A0A078GW91</accession>
<reference evidence="3 4" key="1">
    <citation type="journal article" date="2014" name="Science">
        <title>Plant genetics. Early allopolyploid evolution in the post-Neolithic Brassica napus oilseed genome.</title>
        <authorList>
            <person name="Chalhoub B."/>
            <person name="Denoeud F."/>
            <person name="Liu S."/>
            <person name="Parkin I.A."/>
            <person name="Tang H."/>
            <person name="Wang X."/>
            <person name="Chiquet J."/>
            <person name="Belcram H."/>
            <person name="Tong C."/>
            <person name="Samans B."/>
            <person name="Correa M."/>
            <person name="Da Silva C."/>
            <person name="Just J."/>
            <person name="Falentin C."/>
            <person name="Koh C.S."/>
            <person name="Le Clainche I."/>
            <person name="Bernard M."/>
            <person name="Bento P."/>
            <person name="Noel B."/>
            <person name="Labadie K."/>
            <person name="Alberti A."/>
            <person name="Charles M."/>
            <person name="Arnaud D."/>
            <person name="Guo H."/>
            <person name="Daviaud C."/>
            <person name="Alamery S."/>
            <person name="Jabbari K."/>
            <person name="Zhao M."/>
            <person name="Edger P.P."/>
            <person name="Chelaifa H."/>
            <person name="Tack D."/>
            <person name="Lassalle G."/>
            <person name="Mestiri I."/>
            <person name="Schnel N."/>
            <person name="Le Paslier M.C."/>
            <person name="Fan G."/>
            <person name="Renault V."/>
            <person name="Bayer P.E."/>
            <person name="Golicz A.A."/>
            <person name="Manoli S."/>
            <person name="Lee T.H."/>
            <person name="Thi V.H."/>
            <person name="Chalabi S."/>
            <person name="Hu Q."/>
            <person name="Fan C."/>
            <person name="Tollenaere R."/>
            <person name="Lu Y."/>
            <person name="Battail C."/>
            <person name="Shen J."/>
            <person name="Sidebottom C.H."/>
            <person name="Wang X."/>
            <person name="Canaguier A."/>
            <person name="Chauveau A."/>
            <person name="Berard A."/>
            <person name="Deniot G."/>
            <person name="Guan M."/>
            <person name="Liu Z."/>
            <person name="Sun F."/>
            <person name="Lim Y.P."/>
            <person name="Lyons E."/>
            <person name="Town C.D."/>
            <person name="Bancroft I."/>
            <person name="Wang X."/>
            <person name="Meng J."/>
            <person name="Ma J."/>
            <person name="Pires J.C."/>
            <person name="King G.J."/>
            <person name="Brunel D."/>
            <person name="Delourme R."/>
            <person name="Renard M."/>
            <person name="Aury J.M."/>
            <person name="Adams K.L."/>
            <person name="Batley J."/>
            <person name="Snowdon R.J."/>
            <person name="Tost J."/>
            <person name="Edwards D."/>
            <person name="Zhou Y."/>
            <person name="Hua W."/>
            <person name="Sharpe A.G."/>
            <person name="Paterson A.H."/>
            <person name="Guan C."/>
            <person name="Wincker P."/>
        </authorList>
    </citation>
    <scope>NUCLEOTIDE SEQUENCE [LARGE SCALE GENOMIC DNA]</scope>
    <source>
        <strain evidence="4">cv. Darmor-bzh</strain>
    </source>
</reference>
<dbReference type="Proteomes" id="UP000028999">
    <property type="component" value="Unassembled WGS sequence"/>
</dbReference>
<dbReference type="Gramene" id="CDY30735">
    <property type="protein sequence ID" value="CDY30735"/>
    <property type="gene ID" value="GSBRNA2T00046086001"/>
</dbReference>
<dbReference type="OMA" id="CYARCIN"/>
<reference evidence="2" key="3">
    <citation type="submission" date="2021-01" db="EMBL/GenBank/DDBJ databases">
        <authorList>
            <consortium name="Genoscope - CEA"/>
            <person name="William W."/>
        </authorList>
    </citation>
    <scope>NUCLEOTIDE SEQUENCE</scope>
</reference>
<sequence>MDGFFGYDPVENQYKVFCMIRARASQTFEESYKVFTLGDPKKQWRIIQGFETFLSPTMTTRVCINGKIYFRASVGRYGNIPKPNDSQNMLLSFDVRSERFYHAELPDQSRSLTLVNYKGMFDLGKIMPRNKNGVRLYCSCLLLY</sequence>
<reference evidence="3" key="2">
    <citation type="submission" date="2014-06" db="EMBL/GenBank/DDBJ databases">
        <authorList>
            <person name="Genoscope - CEA"/>
        </authorList>
    </citation>
    <scope>NUCLEOTIDE SEQUENCE</scope>
</reference>
<dbReference type="STRING" id="3708.A0A078GW91"/>
<dbReference type="InterPro" id="IPR017451">
    <property type="entry name" value="F-box-assoc_interact_dom"/>
</dbReference>
<keyword evidence="4" id="KW-1185">Reference proteome</keyword>
<evidence type="ECO:0000313" key="2">
    <source>
        <dbReference type="EMBL" id="CAF2145118.1"/>
    </source>
</evidence>
<name>A0A078GW91_BRANA</name>
<dbReference type="PANTHER" id="PTHR31111:SF138">
    <property type="entry name" value="F-BOX ASSOCIATED DOMAIN-CONTAINING PROTEIN"/>
    <property type="match status" value="1"/>
</dbReference>
<organism evidence="3 4">
    <name type="scientific">Brassica napus</name>
    <name type="common">Rape</name>
    <dbReference type="NCBI Taxonomy" id="3708"/>
    <lineage>
        <taxon>Eukaryota</taxon>
        <taxon>Viridiplantae</taxon>
        <taxon>Streptophyta</taxon>
        <taxon>Embryophyta</taxon>
        <taxon>Tracheophyta</taxon>
        <taxon>Spermatophyta</taxon>
        <taxon>Magnoliopsida</taxon>
        <taxon>eudicotyledons</taxon>
        <taxon>Gunneridae</taxon>
        <taxon>Pentapetalae</taxon>
        <taxon>rosids</taxon>
        <taxon>malvids</taxon>
        <taxon>Brassicales</taxon>
        <taxon>Brassicaceae</taxon>
        <taxon>Brassiceae</taxon>
        <taxon>Brassica</taxon>
    </lineage>
</organism>
<dbReference type="PANTHER" id="PTHR31111">
    <property type="entry name" value="BNAA05G37150D PROTEIN-RELATED"/>
    <property type="match status" value="1"/>
</dbReference>
<gene>
    <name evidence="3" type="primary">BnaA02g33570D</name>
    <name evidence="2" type="ORF">DARMORV10_A02P42520.1</name>
    <name evidence="3" type="ORF">GSBRNA2T00046086001</name>
</gene>
<protein>
    <submittedName>
        <fullName evidence="2">(rape) hypothetical protein</fullName>
    </submittedName>
    <submittedName>
        <fullName evidence="3">BnaA02g33570D protein</fullName>
    </submittedName>
</protein>
<dbReference type="Pfam" id="PF08268">
    <property type="entry name" value="FBA_3"/>
    <property type="match status" value="1"/>
</dbReference>
<dbReference type="EMBL" id="HG994356">
    <property type="protein sequence ID" value="CAF2145118.1"/>
    <property type="molecule type" value="Genomic_DNA"/>
</dbReference>